<feature type="chain" id="PRO_5024306697" description="Lipoprotein" evidence="1">
    <location>
        <begin position="20"/>
        <end position="151"/>
    </location>
</feature>
<protein>
    <recommendedName>
        <fullName evidence="4">Lipoprotein</fullName>
    </recommendedName>
</protein>
<keyword evidence="1" id="KW-0732">Signal</keyword>
<proteinExistence type="predicted"/>
<reference evidence="2 3" key="1">
    <citation type="submission" date="2019-11" db="EMBL/GenBank/DDBJ databases">
        <title>Comparative genomics of hydrocarbon-degrading Desulfosarcina strains.</title>
        <authorList>
            <person name="Watanabe M."/>
            <person name="Kojima H."/>
            <person name="Fukui M."/>
        </authorList>
    </citation>
    <scope>NUCLEOTIDE SEQUENCE [LARGE SCALE GENOMIC DNA]</scope>
    <source>
        <strain evidence="2 3">PP31</strain>
    </source>
</reference>
<dbReference type="OrthoDB" id="9843145at2"/>
<feature type="signal peptide" evidence="1">
    <location>
        <begin position="1"/>
        <end position="19"/>
    </location>
</feature>
<dbReference type="AlphaFoldDB" id="A0A5K7Z1M7"/>
<evidence type="ECO:0000313" key="2">
    <source>
        <dbReference type="EMBL" id="BBO73401.1"/>
    </source>
</evidence>
<accession>A0A5K7Z1M7</accession>
<keyword evidence="3" id="KW-1185">Reference proteome</keyword>
<evidence type="ECO:0008006" key="4">
    <source>
        <dbReference type="Google" id="ProtNLM"/>
    </source>
</evidence>
<organism evidence="2 3">
    <name type="scientific">Desulfosarcina widdelii</name>
    <dbReference type="NCBI Taxonomy" id="947919"/>
    <lineage>
        <taxon>Bacteria</taxon>
        <taxon>Pseudomonadati</taxon>
        <taxon>Thermodesulfobacteriota</taxon>
        <taxon>Desulfobacteria</taxon>
        <taxon>Desulfobacterales</taxon>
        <taxon>Desulfosarcinaceae</taxon>
        <taxon>Desulfosarcina</taxon>
    </lineage>
</organism>
<dbReference type="Proteomes" id="UP000427769">
    <property type="component" value="Chromosome"/>
</dbReference>
<gene>
    <name evidence="2" type="ORF">DSCW_08180</name>
</gene>
<sequence length="151" mass="16282">MKKALTVLFVMLMAGLTGCSVQPYGSQDGGIAAVFEGAPRLFDPSVVYMGNVVGQNLSSEWQNGVTRVAFILDSPFDELVKTNLVVVAKNGRLHLDTLGGYGEPLPPGAILLGFVKPSAYRWFKFKNLINNATMSAHHRAQRLQAQFGLGG</sequence>
<evidence type="ECO:0000256" key="1">
    <source>
        <dbReference type="SAM" id="SignalP"/>
    </source>
</evidence>
<dbReference type="RefSeq" id="WP_155302512.1">
    <property type="nucleotide sequence ID" value="NZ_AP021875.1"/>
</dbReference>
<name>A0A5K7Z1M7_9BACT</name>
<dbReference type="KEGG" id="dwd:DSCW_08180"/>
<dbReference type="EMBL" id="AP021875">
    <property type="protein sequence ID" value="BBO73401.1"/>
    <property type="molecule type" value="Genomic_DNA"/>
</dbReference>
<dbReference type="PROSITE" id="PS51257">
    <property type="entry name" value="PROKAR_LIPOPROTEIN"/>
    <property type="match status" value="1"/>
</dbReference>
<evidence type="ECO:0000313" key="3">
    <source>
        <dbReference type="Proteomes" id="UP000427769"/>
    </source>
</evidence>